<dbReference type="VEuPathDB" id="TrichDB:TVAG_106640"/>
<dbReference type="OrthoDB" id="5301000at2759"/>
<dbReference type="PANTHER" id="PTHR48142">
    <property type="entry name" value="PIGMENTOSA GTPASE REGULATOR-LIKE PROTEIN, PUTATIVE-RELATED"/>
    <property type="match status" value="1"/>
</dbReference>
<evidence type="ECO:0000259" key="2">
    <source>
        <dbReference type="Pfam" id="PF10551"/>
    </source>
</evidence>
<reference evidence="3" key="2">
    <citation type="journal article" date="2007" name="Science">
        <title>Draft genome sequence of the sexually transmitted pathogen Trichomonas vaginalis.</title>
        <authorList>
            <person name="Carlton J.M."/>
            <person name="Hirt R.P."/>
            <person name="Silva J.C."/>
            <person name="Delcher A.L."/>
            <person name="Schatz M."/>
            <person name="Zhao Q."/>
            <person name="Wortman J.R."/>
            <person name="Bidwell S.L."/>
            <person name="Alsmark U.C.M."/>
            <person name="Besteiro S."/>
            <person name="Sicheritz-Ponten T."/>
            <person name="Noel C.J."/>
            <person name="Dacks J.B."/>
            <person name="Foster P.G."/>
            <person name="Simillion C."/>
            <person name="Van de Peer Y."/>
            <person name="Miranda-Saavedra D."/>
            <person name="Barton G.J."/>
            <person name="Westrop G.D."/>
            <person name="Mueller S."/>
            <person name="Dessi D."/>
            <person name="Fiori P.L."/>
            <person name="Ren Q."/>
            <person name="Paulsen I."/>
            <person name="Zhang H."/>
            <person name="Bastida-Corcuera F.D."/>
            <person name="Simoes-Barbosa A."/>
            <person name="Brown M.T."/>
            <person name="Hayes R.D."/>
            <person name="Mukherjee M."/>
            <person name="Okumura C.Y."/>
            <person name="Schneider R."/>
            <person name="Smith A.J."/>
            <person name="Vanacova S."/>
            <person name="Villalvazo M."/>
            <person name="Haas B.J."/>
            <person name="Pertea M."/>
            <person name="Feldblyum T.V."/>
            <person name="Utterback T.R."/>
            <person name="Shu C.L."/>
            <person name="Osoegawa K."/>
            <person name="de Jong P.J."/>
            <person name="Hrdy I."/>
            <person name="Horvathova L."/>
            <person name="Zubacova Z."/>
            <person name="Dolezal P."/>
            <person name="Malik S.B."/>
            <person name="Logsdon J.M. Jr."/>
            <person name="Henze K."/>
            <person name="Gupta A."/>
            <person name="Wang C.C."/>
            <person name="Dunne R.L."/>
            <person name="Upcroft J.A."/>
            <person name="Upcroft P."/>
            <person name="White O."/>
            <person name="Salzberg S.L."/>
            <person name="Tang P."/>
            <person name="Chiu C.-H."/>
            <person name="Lee Y.-S."/>
            <person name="Embley T.M."/>
            <person name="Coombs G.H."/>
            <person name="Mottram J.C."/>
            <person name="Tachezy J."/>
            <person name="Fraser-Liggett C.M."/>
            <person name="Johnson P.J."/>
        </authorList>
    </citation>
    <scope>NUCLEOTIDE SEQUENCE [LARGE SCALE GENOMIC DNA]</scope>
    <source>
        <strain evidence="3">G3</strain>
    </source>
</reference>
<dbReference type="KEGG" id="tva:4771074"/>
<feature type="region of interest" description="Disordered" evidence="1">
    <location>
        <begin position="310"/>
        <end position="332"/>
    </location>
</feature>
<dbReference type="InParanoid" id="A2E2S3"/>
<dbReference type="PANTHER" id="PTHR48142:SF1">
    <property type="entry name" value="MULE TRANSPOSASE DOMAIN-CONTAINING PROTEIN"/>
    <property type="match status" value="1"/>
</dbReference>
<dbReference type="AlphaFoldDB" id="A2E2S3"/>
<sequence>MELLQFGIQEEIKASMGYSQKCRKEYSTIEYKCKYPQCQAKFKVRIIDQDKYELLIHSDSHDHSAPPKSTKTISSLFVRNYLKHYFENNMNHATAQLKCFQDLNISYTDEELLSIFAQGPDALRKFAQRAEIVSKRFSSDEKVSLAIFVESVQESCPEDLIEFISEPGKLVFLYAPFEAKALGHQISTFHIDSTYKLLRANIPLYALTGKTEHTIVFPFLYFFISPDTSENIQYCVCRYFQYINREPEMISMDCAPQIAEAIERGIPNCHILWCGVHVLRAILRKADKFKSRDNFEEFYNLMKLLVFDTKEESPAEEQNQEEENPREEPAQSHLLQAEEIEEEEQYEEEFIENEFQPSQIFLPRESSDDPNDSEIIPEEETFETSEEVPEHLTQEEAADLDAVYDRILEILSTEPKAQKYFDRQWRHHLDRWNKRYRNGGDATNNVSESHFKVLKHSYFPERRNIRLDDFVVELYTTVVPALLIKFKVQLINSDKVVRILRKGNDHEQILENKKVECLKMLEAIYSSLQQGSIDSNLVYCTLKVLLKKKQLM</sequence>
<organism evidence="3 4">
    <name type="scientific">Trichomonas vaginalis (strain ATCC PRA-98 / G3)</name>
    <dbReference type="NCBI Taxonomy" id="412133"/>
    <lineage>
        <taxon>Eukaryota</taxon>
        <taxon>Metamonada</taxon>
        <taxon>Parabasalia</taxon>
        <taxon>Trichomonadida</taxon>
        <taxon>Trichomonadidae</taxon>
        <taxon>Trichomonas</taxon>
    </lineage>
</organism>
<keyword evidence="4" id="KW-1185">Reference proteome</keyword>
<feature type="compositionally biased region" description="Acidic residues" evidence="1">
    <location>
        <begin position="314"/>
        <end position="325"/>
    </location>
</feature>
<name>A2E2S3_TRIV3</name>
<reference evidence="3" key="1">
    <citation type="submission" date="2006-10" db="EMBL/GenBank/DDBJ databases">
        <authorList>
            <person name="Amadeo P."/>
            <person name="Zhao Q."/>
            <person name="Wortman J."/>
            <person name="Fraser-Liggett C."/>
            <person name="Carlton J."/>
        </authorList>
    </citation>
    <scope>NUCLEOTIDE SEQUENCE</scope>
    <source>
        <strain evidence="3">G3</strain>
    </source>
</reference>
<evidence type="ECO:0000256" key="1">
    <source>
        <dbReference type="SAM" id="MobiDB-lite"/>
    </source>
</evidence>
<dbReference type="VEuPathDB" id="TrichDB:TVAGG3_0040150"/>
<dbReference type="EMBL" id="DS113291">
    <property type="protein sequence ID" value="EAY13101.1"/>
    <property type="molecule type" value="Genomic_DNA"/>
</dbReference>
<feature type="domain" description="MULE transposase" evidence="2">
    <location>
        <begin position="190"/>
        <end position="279"/>
    </location>
</feature>
<dbReference type="Proteomes" id="UP000001542">
    <property type="component" value="Unassembled WGS sequence"/>
</dbReference>
<protein>
    <recommendedName>
        <fullName evidence="2">MULE transposase domain-containing protein</fullName>
    </recommendedName>
</protein>
<dbReference type="InterPro" id="IPR018289">
    <property type="entry name" value="MULE_transposase_dom"/>
</dbReference>
<evidence type="ECO:0000313" key="3">
    <source>
        <dbReference type="EMBL" id="EAY13101.1"/>
    </source>
</evidence>
<dbReference type="Pfam" id="PF10551">
    <property type="entry name" value="MULE"/>
    <property type="match status" value="1"/>
</dbReference>
<gene>
    <name evidence="3" type="ORF">TVAG_212830</name>
</gene>
<proteinExistence type="predicted"/>
<evidence type="ECO:0000313" key="4">
    <source>
        <dbReference type="Proteomes" id="UP000001542"/>
    </source>
</evidence>
<accession>A2E2S3</accession>